<evidence type="ECO:0000313" key="2">
    <source>
        <dbReference type="Proteomes" id="UP001155483"/>
    </source>
</evidence>
<reference evidence="1" key="2">
    <citation type="submission" date="2023-04" db="EMBL/GenBank/DDBJ databases">
        <title>Paracnuella aquatica gen. nov., sp. nov., a member of the family Chitinophagaceae isolated from a hot spring.</title>
        <authorList>
            <person name="Wang C."/>
        </authorList>
    </citation>
    <scope>NUCLEOTIDE SEQUENCE</scope>
    <source>
        <strain evidence="1">LB-8</strain>
    </source>
</reference>
<organism evidence="1 2">
    <name type="scientific">Paraflavisolibacter caeni</name>
    <dbReference type="NCBI Taxonomy" id="2982496"/>
    <lineage>
        <taxon>Bacteria</taxon>
        <taxon>Pseudomonadati</taxon>
        <taxon>Bacteroidota</taxon>
        <taxon>Chitinophagia</taxon>
        <taxon>Chitinophagales</taxon>
        <taxon>Chitinophagaceae</taxon>
        <taxon>Paraflavisolibacter</taxon>
    </lineage>
</organism>
<evidence type="ECO:0000313" key="1">
    <source>
        <dbReference type="EMBL" id="MCU7550735.1"/>
    </source>
</evidence>
<gene>
    <name evidence="1" type="ORF">OCK74_16575</name>
</gene>
<reference evidence="1" key="1">
    <citation type="submission" date="2022-09" db="EMBL/GenBank/DDBJ databases">
        <authorList>
            <person name="Yuan C."/>
            <person name="Ke Z."/>
        </authorList>
    </citation>
    <scope>NUCLEOTIDE SEQUENCE</scope>
    <source>
        <strain evidence="1">LB-8</strain>
    </source>
</reference>
<dbReference type="Proteomes" id="UP001155483">
    <property type="component" value="Unassembled WGS sequence"/>
</dbReference>
<dbReference type="EMBL" id="JAOTIF010000015">
    <property type="protein sequence ID" value="MCU7550735.1"/>
    <property type="molecule type" value="Genomic_DNA"/>
</dbReference>
<comment type="caution">
    <text evidence="1">The sequence shown here is derived from an EMBL/GenBank/DDBJ whole genome shotgun (WGS) entry which is preliminary data.</text>
</comment>
<protein>
    <submittedName>
        <fullName evidence="1">Uncharacterized protein</fullName>
    </submittedName>
</protein>
<keyword evidence="2" id="KW-1185">Reference proteome</keyword>
<name>A0A9X2XXF7_9BACT</name>
<dbReference type="AlphaFoldDB" id="A0A9X2XXF7"/>
<accession>A0A9X2XXF7</accession>
<dbReference type="RefSeq" id="WP_279298174.1">
    <property type="nucleotide sequence ID" value="NZ_JAOTIF010000015.1"/>
</dbReference>
<sequence>MNEQVFLQTINEKAKDYGINPLLLISGMEGIYTFRNVEVNEINYEFLDSLILTIFALRIGDRFHSIAEKNLSSNNYQIMQAAAHELKPLSYEEIAHSDNPYLQSFARLVAGKSVVRQYHQKALEAAAVEVKNAQMVFSNESIGSIMLQLCKNDLQSSLDLDSFFGQ</sequence>
<proteinExistence type="predicted"/>